<feature type="domain" description="Carbohydrate kinase PfkB" evidence="4">
    <location>
        <begin position="173"/>
        <end position="471"/>
    </location>
</feature>
<evidence type="ECO:0000256" key="3">
    <source>
        <dbReference type="ARBA" id="ARBA00022777"/>
    </source>
</evidence>
<keyword evidence="3" id="KW-0418">Kinase</keyword>
<evidence type="ECO:0000259" key="4">
    <source>
        <dbReference type="Pfam" id="PF00294"/>
    </source>
</evidence>
<evidence type="ECO:0000313" key="6">
    <source>
        <dbReference type="Proteomes" id="UP000605568"/>
    </source>
</evidence>
<keyword evidence="6" id="KW-1185">Reference proteome</keyword>
<dbReference type="Pfam" id="PF00294">
    <property type="entry name" value="PfkB"/>
    <property type="match status" value="1"/>
</dbReference>
<keyword evidence="2" id="KW-0808">Transferase</keyword>
<dbReference type="Gene3D" id="3.40.1190.20">
    <property type="match status" value="1"/>
</dbReference>
<dbReference type="InterPro" id="IPR002173">
    <property type="entry name" value="Carboh/pur_kinase_PfkB_CS"/>
</dbReference>
<dbReference type="PANTHER" id="PTHR10584:SF166">
    <property type="entry name" value="RIBOKINASE"/>
    <property type="match status" value="1"/>
</dbReference>
<name>A0ABQ3MUY7_9PSEU</name>
<evidence type="ECO:0000256" key="2">
    <source>
        <dbReference type="ARBA" id="ARBA00022679"/>
    </source>
</evidence>
<dbReference type="PRINTS" id="PR00990">
    <property type="entry name" value="RIBOKINASE"/>
</dbReference>
<dbReference type="PROSITE" id="PS00583">
    <property type="entry name" value="PFKB_KINASES_1"/>
    <property type="match status" value="1"/>
</dbReference>
<dbReference type="EMBL" id="BNAR01000013">
    <property type="protein sequence ID" value="GHH54406.1"/>
    <property type="molecule type" value="Genomic_DNA"/>
</dbReference>
<dbReference type="InterPro" id="IPR011611">
    <property type="entry name" value="PfkB_dom"/>
</dbReference>
<comment type="caution">
    <text evidence="5">The sequence shown here is derived from an EMBL/GenBank/DDBJ whole genome shotgun (WGS) entry which is preliminary data.</text>
</comment>
<accession>A0ABQ3MUY7</accession>
<dbReference type="PANTHER" id="PTHR10584">
    <property type="entry name" value="SUGAR KINASE"/>
    <property type="match status" value="1"/>
</dbReference>
<organism evidence="5 6">
    <name type="scientific">Lentzea cavernae</name>
    <dbReference type="NCBI Taxonomy" id="2020703"/>
    <lineage>
        <taxon>Bacteria</taxon>
        <taxon>Bacillati</taxon>
        <taxon>Actinomycetota</taxon>
        <taxon>Actinomycetes</taxon>
        <taxon>Pseudonocardiales</taxon>
        <taxon>Pseudonocardiaceae</taxon>
        <taxon>Lentzea</taxon>
    </lineage>
</organism>
<dbReference type="InterPro" id="IPR002139">
    <property type="entry name" value="Ribo/fructo_kinase"/>
</dbReference>
<evidence type="ECO:0000313" key="5">
    <source>
        <dbReference type="EMBL" id="GHH54406.1"/>
    </source>
</evidence>
<gene>
    <name evidence="5" type="primary">rbsK</name>
    <name evidence="5" type="ORF">GCM10017774_69430</name>
</gene>
<comment type="similarity">
    <text evidence="1">Belongs to the carbohydrate kinase PfkB family.</text>
</comment>
<proteinExistence type="inferred from homology"/>
<dbReference type="InterPro" id="IPR029056">
    <property type="entry name" value="Ribokinase-like"/>
</dbReference>
<evidence type="ECO:0000256" key="1">
    <source>
        <dbReference type="ARBA" id="ARBA00010688"/>
    </source>
</evidence>
<reference evidence="6" key="1">
    <citation type="journal article" date="2019" name="Int. J. Syst. Evol. Microbiol.">
        <title>The Global Catalogue of Microorganisms (GCM) 10K type strain sequencing project: providing services to taxonomists for standard genome sequencing and annotation.</title>
        <authorList>
            <consortium name="The Broad Institute Genomics Platform"/>
            <consortium name="The Broad Institute Genome Sequencing Center for Infectious Disease"/>
            <person name="Wu L."/>
            <person name="Ma J."/>
        </authorList>
    </citation>
    <scope>NUCLEOTIDE SEQUENCE [LARGE SCALE GENOMIC DNA]</scope>
    <source>
        <strain evidence="6">CGMCC 4.7367</strain>
    </source>
</reference>
<sequence>MVGPMSGVDGVRSVLVRLRTRSGLSADRLRSTEVDVEPVLELPIVRQVVRTTGASAPEAAVEAIRVMAGQLGTTDLVVVDVVLSLGIIEERFAGTPGLADLYAADVGERRRLLVDRWAELHDLLGESRPPKPPTVRTLRLALEAESLNKLAELCVGSSVLDATAAEADHSRPTVTVIGSAVMDFIFLVDHLPTASSAAPTDVFEESPGGKGLNHAIASARLGMDVHLVAAVGDDDRGRQLLDYLVAEGVRINLIKMTAGRNPVVAVFLLRNGGSANVPWMNAAEVRLDPLDVSASGVRAVLESTDAVVLTFEAQAEVVSSALDSIGNQARKPLVVVRPSPALPNPQVLYEHFSKIDYLIGTQAELRDLLPSAKRDITVEELAQSLLTLGVHGVCITEEFGCLIRSEYIQANIAQFPAAMRDTPGAREAFSAALILKLLEKNRKIDERDLKWATAAMAASQSYGGVADSMPAQEQVDRVVGIPGARTS</sequence>
<dbReference type="Proteomes" id="UP000605568">
    <property type="component" value="Unassembled WGS sequence"/>
</dbReference>
<protein>
    <submittedName>
        <fullName evidence="5">Ribokinase</fullName>
    </submittedName>
</protein>
<dbReference type="SUPFAM" id="SSF53613">
    <property type="entry name" value="Ribokinase-like"/>
    <property type="match status" value="1"/>
</dbReference>